<dbReference type="SMART" id="SM00448">
    <property type="entry name" value="REC"/>
    <property type="match status" value="1"/>
</dbReference>
<dbReference type="InterPro" id="IPR050595">
    <property type="entry name" value="Bact_response_regulator"/>
</dbReference>
<feature type="domain" description="Response regulatory" evidence="3">
    <location>
        <begin position="3"/>
        <end position="117"/>
    </location>
</feature>
<dbReference type="EMBL" id="QYUK01000016">
    <property type="protein sequence ID" value="RJF80721.1"/>
    <property type="molecule type" value="Genomic_DNA"/>
</dbReference>
<evidence type="ECO:0000256" key="1">
    <source>
        <dbReference type="ARBA" id="ARBA00022553"/>
    </source>
</evidence>
<comment type="caution">
    <text evidence="4">The sequence shown here is derived from an EMBL/GenBank/DDBJ whole genome shotgun (WGS) entry which is preliminary data.</text>
</comment>
<dbReference type="AlphaFoldDB" id="A0A418VU90"/>
<dbReference type="Proteomes" id="UP000284605">
    <property type="component" value="Unassembled WGS sequence"/>
</dbReference>
<dbReference type="PANTHER" id="PTHR44591">
    <property type="entry name" value="STRESS RESPONSE REGULATOR PROTEIN 1"/>
    <property type="match status" value="1"/>
</dbReference>
<dbReference type="Gene3D" id="3.40.50.2300">
    <property type="match status" value="1"/>
</dbReference>
<dbReference type="InterPro" id="IPR001789">
    <property type="entry name" value="Sig_transdc_resp-reg_receiver"/>
</dbReference>
<name>A0A418VU90_9PROT</name>
<sequence length="119" mass="12634">MARVLVAEDEPAVAHFIARALDTAGHTVVLVQDGGAAYGLVTAERFDLLLSDIRMPVMDGIALALAVSAEQPTLPILLMTGYTEEYERAGDLEGLVAGMLLKPFTLAQLRAAVEKALGR</sequence>
<dbReference type="PANTHER" id="PTHR44591:SF21">
    <property type="entry name" value="TWO-COMPONENT RESPONSE REGULATOR"/>
    <property type="match status" value="1"/>
</dbReference>
<dbReference type="GO" id="GO:0000160">
    <property type="term" value="P:phosphorelay signal transduction system"/>
    <property type="evidence" value="ECO:0007669"/>
    <property type="project" value="InterPro"/>
</dbReference>
<evidence type="ECO:0000313" key="5">
    <source>
        <dbReference type="Proteomes" id="UP000284605"/>
    </source>
</evidence>
<keyword evidence="5" id="KW-1185">Reference proteome</keyword>
<gene>
    <name evidence="4" type="ORF">D3874_26905</name>
</gene>
<dbReference type="InterPro" id="IPR011006">
    <property type="entry name" value="CheY-like_superfamily"/>
</dbReference>
<dbReference type="SUPFAM" id="SSF52172">
    <property type="entry name" value="CheY-like"/>
    <property type="match status" value="1"/>
</dbReference>
<proteinExistence type="predicted"/>
<protein>
    <submittedName>
        <fullName evidence="4">Response regulator</fullName>
    </submittedName>
</protein>
<dbReference type="Pfam" id="PF00072">
    <property type="entry name" value="Response_reg"/>
    <property type="match status" value="1"/>
</dbReference>
<accession>A0A418VU90</accession>
<evidence type="ECO:0000256" key="2">
    <source>
        <dbReference type="PROSITE-ProRule" id="PRU00169"/>
    </source>
</evidence>
<evidence type="ECO:0000259" key="3">
    <source>
        <dbReference type="PROSITE" id="PS50110"/>
    </source>
</evidence>
<dbReference type="OrthoDB" id="9800897at2"/>
<dbReference type="CDD" id="cd00156">
    <property type="entry name" value="REC"/>
    <property type="match status" value="1"/>
</dbReference>
<dbReference type="PROSITE" id="PS50110">
    <property type="entry name" value="RESPONSE_REGULATORY"/>
    <property type="match status" value="1"/>
</dbReference>
<organism evidence="4 5">
    <name type="scientific">Oleomonas cavernae</name>
    <dbReference type="NCBI Taxonomy" id="2320859"/>
    <lineage>
        <taxon>Bacteria</taxon>
        <taxon>Pseudomonadati</taxon>
        <taxon>Pseudomonadota</taxon>
        <taxon>Alphaproteobacteria</taxon>
        <taxon>Acetobacterales</taxon>
        <taxon>Acetobacteraceae</taxon>
        <taxon>Oleomonas</taxon>
    </lineage>
</organism>
<feature type="modified residue" description="4-aspartylphosphate" evidence="2">
    <location>
        <position position="52"/>
    </location>
</feature>
<evidence type="ECO:0000313" key="4">
    <source>
        <dbReference type="EMBL" id="RJF80721.1"/>
    </source>
</evidence>
<reference evidence="4 5" key="1">
    <citation type="submission" date="2018-09" db="EMBL/GenBank/DDBJ databases">
        <authorList>
            <person name="Zhu H."/>
        </authorList>
    </citation>
    <scope>NUCLEOTIDE SEQUENCE [LARGE SCALE GENOMIC DNA]</scope>
    <source>
        <strain evidence="4 5">K1W22B-8</strain>
    </source>
</reference>
<keyword evidence="1 2" id="KW-0597">Phosphoprotein</keyword>
<dbReference type="RefSeq" id="WP_119782773.1">
    <property type="nucleotide sequence ID" value="NZ_QYUK01000016.1"/>
</dbReference>